<dbReference type="PANTHER" id="PTHR44520">
    <property type="entry name" value="RESPONSE REGULATOR RCP1-RELATED"/>
    <property type="match status" value="1"/>
</dbReference>
<dbReference type="PANTHER" id="PTHR44520:SF2">
    <property type="entry name" value="RESPONSE REGULATOR RCP1"/>
    <property type="match status" value="1"/>
</dbReference>
<feature type="modified residue" description="4-aspartylphosphate" evidence="1">
    <location>
        <position position="67"/>
    </location>
</feature>
<protein>
    <submittedName>
        <fullName evidence="3">Response regulator</fullName>
    </submittedName>
</protein>
<dbReference type="Gene3D" id="3.40.50.2300">
    <property type="match status" value="1"/>
</dbReference>
<organism evidence="3 4">
    <name type="scientific">Salinimicrobium marinum</name>
    <dbReference type="NCBI Taxonomy" id="680283"/>
    <lineage>
        <taxon>Bacteria</taxon>
        <taxon>Pseudomonadati</taxon>
        <taxon>Bacteroidota</taxon>
        <taxon>Flavobacteriia</taxon>
        <taxon>Flavobacteriales</taxon>
        <taxon>Flavobacteriaceae</taxon>
        <taxon>Salinimicrobium</taxon>
    </lineage>
</organism>
<dbReference type="InterPro" id="IPR001789">
    <property type="entry name" value="Sig_transdc_resp-reg_receiver"/>
</dbReference>
<gene>
    <name evidence="3" type="ORF">GCM10007103_25370</name>
</gene>
<evidence type="ECO:0000256" key="1">
    <source>
        <dbReference type="PROSITE-ProRule" id="PRU00169"/>
    </source>
</evidence>
<dbReference type="InterPro" id="IPR011006">
    <property type="entry name" value="CheY-like_superfamily"/>
</dbReference>
<evidence type="ECO:0000313" key="4">
    <source>
        <dbReference type="Proteomes" id="UP000610456"/>
    </source>
</evidence>
<dbReference type="Proteomes" id="UP000610456">
    <property type="component" value="Unassembled WGS sequence"/>
</dbReference>
<proteinExistence type="predicted"/>
<dbReference type="RefSeq" id="WP_189605142.1">
    <property type="nucleotide sequence ID" value="NZ_BMXB01000011.1"/>
</dbReference>
<dbReference type="AlphaFoldDB" id="A0A918VYQ1"/>
<dbReference type="GO" id="GO:0000160">
    <property type="term" value="P:phosphorelay signal transduction system"/>
    <property type="evidence" value="ECO:0007669"/>
    <property type="project" value="InterPro"/>
</dbReference>
<dbReference type="InterPro" id="IPR052893">
    <property type="entry name" value="TCS_response_regulator"/>
</dbReference>
<keyword evidence="1" id="KW-0597">Phosphoprotein</keyword>
<feature type="domain" description="Response regulatory" evidence="2">
    <location>
        <begin position="12"/>
        <end position="135"/>
    </location>
</feature>
<name>A0A918VYQ1_9FLAO</name>
<keyword evidence="4" id="KW-1185">Reference proteome</keyword>
<reference evidence="3" key="1">
    <citation type="journal article" date="2014" name="Int. J. Syst. Evol. Microbiol.">
        <title>Complete genome sequence of Corynebacterium casei LMG S-19264T (=DSM 44701T), isolated from a smear-ripened cheese.</title>
        <authorList>
            <consortium name="US DOE Joint Genome Institute (JGI-PGF)"/>
            <person name="Walter F."/>
            <person name="Albersmeier A."/>
            <person name="Kalinowski J."/>
            <person name="Ruckert C."/>
        </authorList>
    </citation>
    <scope>NUCLEOTIDE SEQUENCE</scope>
    <source>
        <strain evidence="3">KCTC 12719</strain>
    </source>
</reference>
<accession>A0A918VYQ1</accession>
<dbReference type="Pfam" id="PF00072">
    <property type="entry name" value="Response_reg"/>
    <property type="match status" value="1"/>
</dbReference>
<evidence type="ECO:0000313" key="3">
    <source>
        <dbReference type="EMBL" id="GHA43080.1"/>
    </source>
</evidence>
<dbReference type="PROSITE" id="PS50110">
    <property type="entry name" value="RESPONSE_REGULATORY"/>
    <property type="match status" value="1"/>
</dbReference>
<dbReference type="SUPFAM" id="SSF52172">
    <property type="entry name" value="CheY-like"/>
    <property type="match status" value="1"/>
</dbReference>
<evidence type="ECO:0000259" key="2">
    <source>
        <dbReference type="PROSITE" id="PS50110"/>
    </source>
</evidence>
<dbReference type="EMBL" id="BMXB01000011">
    <property type="protein sequence ID" value="GHA43080.1"/>
    <property type="molecule type" value="Genomic_DNA"/>
</dbReference>
<comment type="caution">
    <text evidence="3">The sequence shown here is derived from an EMBL/GenBank/DDBJ whole genome shotgun (WGS) entry which is preliminary data.</text>
</comment>
<sequence length="142" mass="16327">MKPTYIFEMDYKVVLVDDDAVVLFLHKVLVKRSCLPPVAFSCKNAREALEEMKGSGVENTPYLVLLDINMPIMNGWEFLDAIQSEKFKDHIYVVIATSSINSHDHRKAEEYPQFIDYLEKPLSVEVLNSVCDKIESLICREI</sequence>
<dbReference type="SMART" id="SM00448">
    <property type="entry name" value="REC"/>
    <property type="match status" value="1"/>
</dbReference>
<reference evidence="3" key="2">
    <citation type="submission" date="2020-09" db="EMBL/GenBank/DDBJ databases">
        <authorList>
            <person name="Sun Q."/>
            <person name="Kim S."/>
        </authorList>
    </citation>
    <scope>NUCLEOTIDE SEQUENCE</scope>
    <source>
        <strain evidence="3">KCTC 12719</strain>
    </source>
</reference>